<dbReference type="RefSeq" id="WP_338083096.1">
    <property type="nucleotide sequence ID" value="NZ_JAFBED010000005.1"/>
</dbReference>
<organism evidence="2 3">
    <name type="scientific">Sutcliffiella tianshenii</name>
    <dbReference type="NCBI Taxonomy" id="1463404"/>
    <lineage>
        <taxon>Bacteria</taxon>
        <taxon>Bacillati</taxon>
        <taxon>Bacillota</taxon>
        <taxon>Bacilli</taxon>
        <taxon>Bacillales</taxon>
        <taxon>Bacillaceae</taxon>
        <taxon>Sutcliffiella</taxon>
    </lineage>
</organism>
<sequence>MRLITTKKNFKIEAITDGHVFYRYRDQQVYLNNLIAFISSGLKNNQHILIVESMKNIPKLKREMEKSFSKEQISTVRLVNNFDYYFAGGDFNTQTILDHFQKDITILKNLNPTFRTWAHVEWASDNPDATLLKEYESEADDFVTKENLISVCAYSQASLTPELNSVLEQVHNYVMTDDEFYASSLYRK</sequence>
<gene>
    <name evidence="2" type="ORF">JOC95_002741</name>
</gene>
<proteinExistence type="predicted"/>
<dbReference type="Pfam" id="PF14417">
    <property type="entry name" value="MEDS"/>
    <property type="match status" value="1"/>
</dbReference>
<comment type="caution">
    <text evidence="2">The sequence shown here is derived from an EMBL/GenBank/DDBJ whole genome shotgun (WGS) entry which is preliminary data.</text>
</comment>
<dbReference type="InterPro" id="IPR025847">
    <property type="entry name" value="MEDS_domain"/>
</dbReference>
<keyword evidence="3" id="KW-1185">Reference proteome</keyword>
<evidence type="ECO:0000259" key="1">
    <source>
        <dbReference type="Pfam" id="PF14417"/>
    </source>
</evidence>
<dbReference type="Proteomes" id="UP000737402">
    <property type="component" value="Unassembled WGS sequence"/>
</dbReference>
<name>A0ABS2P1Y6_9BACI</name>
<protein>
    <recommendedName>
        <fullName evidence="1">MEDS domain-containing protein</fullName>
    </recommendedName>
</protein>
<evidence type="ECO:0000313" key="2">
    <source>
        <dbReference type="EMBL" id="MBM7620886.1"/>
    </source>
</evidence>
<dbReference type="EMBL" id="JAFBED010000005">
    <property type="protein sequence ID" value="MBM7620886.1"/>
    <property type="molecule type" value="Genomic_DNA"/>
</dbReference>
<evidence type="ECO:0000313" key="3">
    <source>
        <dbReference type="Proteomes" id="UP000737402"/>
    </source>
</evidence>
<feature type="domain" description="MEDS" evidence="1">
    <location>
        <begin position="19"/>
        <end position="171"/>
    </location>
</feature>
<accession>A0ABS2P1Y6</accession>
<reference evidence="2 3" key="1">
    <citation type="submission" date="2021-01" db="EMBL/GenBank/DDBJ databases">
        <title>Genomic Encyclopedia of Type Strains, Phase IV (KMG-IV): sequencing the most valuable type-strain genomes for metagenomic binning, comparative biology and taxonomic classification.</title>
        <authorList>
            <person name="Goeker M."/>
        </authorList>
    </citation>
    <scope>NUCLEOTIDE SEQUENCE [LARGE SCALE GENOMIC DNA]</scope>
    <source>
        <strain evidence="2 3">DSM 25879</strain>
    </source>
</reference>